<feature type="transmembrane region" description="Helical" evidence="7">
    <location>
        <begin position="28"/>
        <end position="53"/>
    </location>
</feature>
<dbReference type="InterPro" id="IPR011701">
    <property type="entry name" value="MFS"/>
</dbReference>
<dbReference type="PANTHER" id="PTHR23511">
    <property type="entry name" value="SYNAPTIC VESICLE GLYCOPROTEIN 2"/>
    <property type="match status" value="1"/>
</dbReference>
<feature type="transmembrane region" description="Helical" evidence="7">
    <location>
        <begin position="451"/>
        <end position="475"/>
    </location>
</feature>
<comment type="caution">
    <text evidence="9">The sequence shown here is derived from an EMBL/GenBank/DDBJ whole genome shotgun (WGS) entry which is preliminary data.</text>
</comment>
<keyword evidence="5 7" id="KW-0472">Membrane</keyword>
<feature type="region of interest" description="Disordered" evidence="6">
    <location>
        <begin position="244"/>
        <end position="266"/>
    </location>
</feature>
<dbReference type="PROSITE" id="PS00216">
    <property type="entry name" value="SUGAR_TRANSPORT_1"/>
    <property type="match status" value="1"/>
</dbReference>
<reference evidence="9 10" key="1">
    <citation type="submission" date="2019-07" db="EMBL/GenBank/DDBJ databases">
        <title>Draft genome sequence of Brevibacterium aurantiacum XU54 isolated from Xinjiang China.</title>
        <authorList>
            <person name="Xu X."/>
        </authorList>
    </citation>
    <scope>NUCLEOTIDE SEQUENCE [LARGE SCALE GENOMIC DNA]</scope>
    <source>
        <strain evidence="9 10">XU54</strain>
    </source>
</reference>
<feature type="transmembrane region" description="Helical" evidence="7">
    <location>
        <begin position="95"/>
        <end position="112"/>
    </location>
</feature>
<evidence type="ECO:0000256" key="7">
    <source>
        <dbReference type="SAM" id="Phobius"/>
    </source>
</evidence>
<dbReference type="GO" id="GO:0005886">
    <property type="term" value="C:plasma membrane"/>
    <property type="evidence" value="ECO:0007669"/>
    <property type="project" value="UniProtKB-SubCell"/>
</dbReference>
<gene>
    <name evidence="9" type="ORF">FO013_10150</name>
</gene>
<feature type="domain" description="Major facilitator superfamily (MFS) profile" evidence="8">
    <location>
        <begin position="29"/>
        <end position="506"/>
    </location>
</feature>
<evidence type="ECO:0000256" key="4">
    <source>
        <dbReference type="ARBA" id="ARBA00022989"/>
    </source>
</evidence>
<keyword evidence="4 7" id="KW-1133">Transmembrane helix</keyword>
<evidence type="ECO:0000256" key="1">
    <source>
        <dbReference type="ARBA" id="ARBA00004651"/>
    </source>
</evidence>
<dbReference type="EMBL" id="VLTK01000005">
    <property type="protein sequence ID" value="TSI15995.1"/>
    <property type="molecule type" value="Genomic_DNA"/>
</dbReference>
<evidence type="ECO:0000259" key="8">
    <source>
        <dbReference type="PROSITE" id="PS50850"/>
    </source>
</evidence>
<dbReference type="PANTHER" id="PTHR23511:SF34">
    <property type="entry name" value="SYNAPTIC VESICLE GLYCOPROTEIN 2"/>
    <property type="match status" value="1"/>
</dbReference>
<evidence type="ECO:0000313" key="10">
    <source>
        <dbReference type="Proteomes" id="UP000316406"/>
    </source>
</evidence>
<dbReference type="Gene3D" id="1.20.1250.20">
    <property type="entry name" value="MFS general substrate transporter like domains"/>
    <property type="match status" value="1"/>
</dbReference>
<name>A0A556CEX0_BREAU</name>
<dbReference type="GO" id="GO:0022857">
    <property type="term" value="F:transmembrane transporter activity"/>
    <property type="evidence" value="ECO:0007669"/>
    <property type="project" value="InterPro"/>
</dbReference>
<dbReference type="InterPro" id="IPR005829">
    <property type="entry name" value="Sugar_transporter_CS"/>
</dbReference>
<keyword evidence="2" id="KW-0813">Transport</keyword>
<evidence type="ECO:0000256" key="5">
    <source>
        <dbReference type="ARBA" id="ARBA00023136"/>
    </source>
</evidence>
<dbReference type="Proteomes" id="UP000316406">
    <property type="component" value="Unassembled WGS sequence"/>
</dbReference>
<feature type="transmembrane region" description="Helical" evidence="7">
    <location>
        <begin position="481"/>
        <end position="502"/>
    </location>
</feature>
<protein>
    <submittedName>
        <fullName evidence="9">MFS transporter</fullName>
    </submittedName>
</protein>
<evidence type="ECO:0000256" key="3">
    <source>
        <dbReference type="ARBA" id="ARBA00022692"/>
    </source>
</evidence>
<dbReference type="PROSITE" id="PS50850">
    <property type="entry name" value="MFS"/>
    <property type="match status" value="1"/>
</dbReference>
<keyword evidence="10" id="KW-1185">Reference proteome</keyword>
<dbReference type="InterPro" id="IPR020846">
    <property type="entry name" value="MFS_dom"/>
</dbReference>
<dbReference type="InterPro" id="IPR036259">
    <property type="entry name" value="MFS_trans_sf"/>
</dbReference>
<dbReference type="PROSITE" id="PS00217">
    <property type="entry name" value="SUGAR_TRANSPORT_2"/>
    <property type="match status" value="1"/>
</dbReference>
<organism evidence="9 10">
    <name type="scientific">Brevibacterium aurantiacum</name>
    <dbReference type="NCBI Taxonomy" id="273384"/>
    <lineage>
        <taxon>Bacteria</taxon>
        <taxon>Bacillati</taxon>
        <taxon>Actinomycetota</taxon>
        <taxon>Actinomycetes</taxon>
        <taxon>Micrococcales</taxon>
        <taxon>Brevibacteriaceae</taxon>
        <taxon>Brevibacterium</taxon>
    </lineage>
</organism>
<keyword evidence="3 7" id="KW-0812">Transmembrane</keyword>
<comment type="subcellular location">
    <subcellularLocation>
        <location evidence="1">Cell membrane</location>
        <topology evidence="1">Multi-pass membrane protein</topology>
    </subcellularLocation>
</comment>
<dbReference type="AlphaFoldDB" id="A0A556CEX0"/>
<feature type="transmembrane region" description="Helical" evidence="7">
    <location>
        <begin position="386"/>
        <end position="406"/>
    </location>
</feature>
<dbReference type="RefSeq" id="WP_143922440.1">
    <property type="nucleotide sequence ID" value="NZ_VLTK01000005.1"/>
</dbReference>
<sequence length="511" mass="53515">MSTATSASTPTASEVVANLPWRWRTQGAIFIIGGLGFMFDAWDVALNGFLIPLLSDYWSLSVGQAAWIATANLIGMALGAFIWGGIADVIGRKKAFTLTLLVFSIFTVAGAFSPAFSWFILFRFLAGFGLGGCIPVDYALVGEFTPKKHRGRVLTAMDGWWPIGASLCAFVSAMLLDVGDWRLIMLVMIVPALLTVAVRFGIPESPLYLASVGRYAEADAIISRLVERTGAEVTTWTHDVPIVSTTDTSGASGTTDTSGAAGTGDAAGTTAVRTAGTGDVTGPAQVPVKTSDSAGTVTSVNKQLRAASGQLVQLWQYSAKTTLVSWSLFVSVLLVYYAALTWLPGILKKQGLGDQAAFMVTGSMTAVGILGVIVSALIVERVGRKWVLGATSIVSALLLVGAAVFIEASGSELTFAAKASIIGFGFVVQIAIPTLYTYVSELYPTRLRGSGFGWASAASRIATGIAPLVFGAFMWPVLGLTMTFTLTGLLVIVAVVLMGLLARETTGEALG</sequence>
<dbReference type="CDD" id="cd17316">
    <property type="entry name" value="MFS_SV2_like"/>
    <property type="match status" value="1"/>
</dbReference>
<feature type="transmembrane region" description="Helical" evidence="7">
    <location>
        <begin position="65"/>
        <end position="83"/>
    </location>
</feature>
<accession>A0A556CEX0</accession>
<evidence type="ECO:0000256" key="2">
    <source>
        <dbReference type="ARBA" id="ARBA00022448"/>
    </source>
</evidence>
<feature type="transmembrane region" description="Helical" evidence="7">
    <location>
        <begin position="323"/>
        <end position="344"/>
    </location>
</feature>
<dbReference type="OrthoDB" id="9787026at2"/>
<evidence type="ECO:0000256" key="6">
    <source>
        <dbReference type="SAM" id="MobiDB-lite"/>
    </source>
</evidence>
<dbReference type="Pfam" id="PF07690">
    <property type="entry name" value="MFS_1"/>
    <property type="match status" value="1"/>
</dbReference>
<feature type="transmembrane region" description="Helical" evidence="7">
    <location>
        <begin position="181"/>
        <end position="202"/>
    </location>
</feature>
<proteinExistence type="predicted"/>
<dbReference type="SUPFAM" id="SSF103473">
    <property type="entry name" value="MFS general substrate transporter"/>
    <property type="match status" value="1"/>
</dbReference>
<evidence type="ECO:0000313" key="9">
    <source>
        <dbReference type="EMBL" id="TSI15995.1"/>
    </source>
</evidence>
<feature type="transmembrane region" description="Helical" evidence="7">
    <location>
        <begin position="418"/>
        <end position="439"/>
    </location>
</feature>
<feature type="transmembrane region" description="Helical" evidence="7">
    <location>
        <begin position="356"/>
        <end position="379"/>
    </location>
</feature>